<feature type="compositionally biased region" description="Low complexity" evidence="1">
    <location>
        <begin position="109"/>
        <end position="125"/>
    </location>
</feature>
<feature type="region of interest" description="Disordered" evidence="1">
    <location>
        <begin position="107"/>
        <end position="145"/>
    </location>
</feature>
<comment type="caution">
    <text evidence="2">The sequence shown here is derived from an EMBL/GenBank/DDBJ whole genome shotgun (WGS) entry which is preliminary data.</text>
</comment>
<name>A0A833YWR3_9CHIR</name>
<evidence type="ECO:0000256" key="1">
    <source>
        <dbReference type="SAM" id="MobiDB-lite"/>
    </source>
</evidence>
<feature type="region of interest" description="Disordered" evidence="1">
    <location>
        <begin position="1"/>
        <end position="43"/>
    </location>
</feature>
<feature type="compositionally biased region" description="Basic and acidic residues" evidence="1">
    <location>
        <begin position="130"/>
        <end position="145"/>
    </location>
</feature>
<organism evidence="2 3">
    <name type="scientific">Phyllostomus discolor</name>
    <name type="common">pale spear-nosed bat</name>
    <dbReference type="NCBI Taxonomy" id="89673"/>
    <lineage>
        <taxon>Eukaryota</taxon>
        <taxon>Metazoa</taxon>
        <taxon>Chordata</taxon>
        <taxon>Craniata</taxon>
        <taxon>Vertebrata</taxon>
        <taxon>Euteleostomi</taxon>
        <taxon>Mammalia</taxon>
        <taxon>Eutheria</taxon>
        <taxon>Laurasiatheria</taxon>
        <taxon>Chiroptera</taxon>
        <taxon>Yangochiroptera</taxon>
        <taxon>Phyllostomidae</taxon>
        <taxon>Phyllostominae</taxon>
        <taxon>Phyllostomus</taxon>
    </lineage>
</organism>
<dbReference type="AlphaFoldDB" id="A0A833YWR3"/>
<gene>
    <name evidence="2" type="ORF">HJG60_008909</name>
</gene>
<dbReference type="EMBL" id="JABVXQ010000013">
    <property type="protein sequence ID" value="KAF6081932.1"/>
    <property type="molecule type" value="Genomic_DNA"/>
</dbReference>
<evidence type="ECO:0000313" key="3">
    <source>
        <dbReference type="Proteomes" id="UP000664940"/>
    </source>
</evidence>
<proteinExistence type="predicted"/>
<dbReference type="Proteomes" id="UP000664940">
    <property type="component" value="Unassembled WGS sequence"/>
</dbReference>
<protein>
    <submittedName>
        <fullName evidence="2">Uncharacterized protein</fullName>
    </submittedName>
</protein>
<sequence>MGKAALRKFTVDDTAEGQGRGASGDQLGRRLSKHPVQSPCPEVQRGGCCKLTPCSGPPCPPHPVRHQLSGPAFSACGCPDLRECPLAAAPVASRGGRTFPWPCFPAAVAPPKGSQSPSSSPRASAFGQRRSRDGRWDLPRPVRAG</sequence>
<reference evidence="2 3" key="1">
    <citation type="journal article" date="2020" name="Nature">
        <title>Six reference-quality genomes reveal evolution of bat adaptations.</title>
        <authorList>
            <person name="Jebb D."/>
            <person name="Huang Z."/>
            <person name="Pippel M."/>
            <person name="Hughes G.M."/>
            <person name="Lavrichenko K."/>
            <person name="Devanna P."/>
            <person name="Winkler S."/>
            <person name="Jermiin L.S."/>
            <person name="Skirmuntt E.C."/>
            <person name="Katzourakis A."/>
            <person name="Burkitt-Gray L."/>
            <person name="Ray D.A."/>
            <person name="Sullivan K.A.M."/>
            <person name="Roscito J.G."/>
            <person name="Kirilenko B.M."/>
            <person name="Davalos L.M."/>
            <person name="Corthals A.P."/>
            <person name="Power M.L."/>
            <person name="Jones G."/>
            <person name="Ransome R.D."/>
            <person name="Dechmann D.K.N."/>
            <person name="Locatelli A.G."/>
            <person name="Puechmaille S.J."/>
            <person name="Fedrigo O."/>
            <person name="Jarvis E.D."/>
            <person name="Hiller M."/>
            <person name="Vernes S.C."/>
            <person name="Myers E.W."/>
            <person name="Teeling E.C."/>
        </authorList>
    </citation>
    <scope>NUCLEOTIDE SEQUENCE [LARGE SCALE GENOMIC DNA]</scope>
    <source>
        <strain evidence="2">Bat1K_MPI-CBG_1</strain>
    </source>
</reference>
<evidence type="ECO:0000313" key="2">
    <source>
        <dbReference type="EMBL" id="KAF6081932.1"/>
    </source>
</evidence>
<accession>A0A833YWR3</accession>